<name>A0AAN9BKI2_9CAEN</name>
<evidence type="ECO:0000256" key="1">
    <source>
        <dbReference type="SAM" id="Coils"/>
    </source>
</evidence>
<comment type="caution">
    <text evidence="4">The sequence shown here is derived from an EMBL/GenBank/DDBJ whole genome shotgun (WGS) entry which is preliminary data.</text>
</comment>
<reference evidence="4 5" key="1">
    <citation type="submission" date="2024-02" db="EMBL/GenBank/DDBJ databases">
        <title>Chromosome-scale genome assembly of the rough periwinkle Littorina saxatilis.</title>
        <authorList>
            <person name="De Jode A."/>
            <person name="Faria R."/>
            <person name="Formenti G."/>
            <person name="Sims Y."/>
            <person name="Smith T.P."/>
            <person name="Tracey A."/>
            <person name="Wood J.M.D."/>
            <person name="Zagrodzka Z.B."/>
            <person name="Johannesson K."/>
            <person name="Butlin R.K."/>
            <person name="Leder E.H."/>
        </authorList>
    </citation>
    <scope>NUCLEOTIDE SEQUENCE [LARGE SCALE GENOMIC DNA]</scope>
    <source>
        <strain evidence="4">Snail1</strain>
        <tissue evidence="4">Muscle</tissue>
    </source>
</reference>
<keyword evidence="5" id="KW-1185">Reference proteome</keyword>
<dbReference type="Proteomes" id="UP001374579">
    <property type="component" value="Unassembled WGS sequence"/>
</dbReference>
<dbReference type="Gene3D" id="2.60.40.2080">
    <property type="match status" value="1"/>
</dbReference>
<keyword evidence="2" id="KW-0732">Signal</keyword>
<feature type="chain" id="PRO_5042956699" description="H-type lectin domain-containing protein" evidence="2">
    <location>
        <begin position="19"/>
        <end position="187"/>
    </location>
</feature>
<gene>
    <name evidence="4" type="ORF">V1264_015119</name>
</gene>
<dbReference type="GO" id="GO:0046871">
    <property type="term" value="F:N-acetylgalactosamine binding"/>
    <property type="evidence" value="ECO:0007669"/>
    <property type="project" value="TreeGrafter"/>
</dbReference>
<feature type="coiled-coil region" evidence="1">
    <location>
        <begin position="72"/>
        <end position="99"/>
    </location>
</feature>
<protein>
    <recommendedName>
        <fullName evidence="3">H-type lectin domain-containing protein</fullName>
    </recommendedName>
</protein>
<feature type="domain" description="H-type lectin" evidence="3">
    <location>
        <begin position="119"/>
        <end position="184"/>
    </location>
</feature>
<dbReference type="InterPro" id="IPR052487">
    <property type="entry name" value="Galactose-binding_lectin"/>
</dbReference>
<dbReference type="GO" id="GO:0045335">
    <property type="term" value="C:phagocytic vesicle"/>
    <property type="evidence" value="ECO:0007669"/>
    <property type="project" value="TreeGrafter"/>
</dbReference>
<dbReference type="EMBL" id="JBAMIC010000004">
    <property type="protein sequence ID" value="KAK7107157.1"/>
    <property type="molecule type" value="Genomic_DNA"/>
</dbReference>
<evidence type="ECO:0000313" key="4">
    <source>
        <dbReference type="EMBL" id="KAK7107157.1"/>
    </source>
</evidence>
<feature type="signal peptide" evidence="2">
    <location>
        <begin position="1"/>
        <end position="18"/>
    </location>
</feature>
<dbReference type="GO" id="GO:0030247">
    <property type="term" value="F:polysaccharide binding"/>
    <property type="evidence" value="ECO:0007669"/>
    <property type="project" value="TreeGrafter"/>
</dbReference>
<dbReference type="InterPro" id="IPR037221">
    <property type="entry name" value="H-type_lectin_dom_sf"/>
</dbReference>
<accession>A0AAN9BKI2</accession>
<dbReference type="InterPro" id="IPR019019">
    <property type="entry name" value="H-type_lectin_domain"/>
</dbReference>
<dbReference type="Pfam" id="PF09458">
    <property type="entry name" value="H_lectin"/>
    <property type="match status" value="1"/>
</dbReference>
<dbReference type="SUPFAM" id="SSF141086">
    <property type="entry name" value="Agglutinin HPA-like"/>
    <property type="match status" value="1"/>
</dbReference>
<organism evidence="4 5">
    <name type="scientific">Littorina saxatilis</name>
    <dbReference type="NCBI Taxonomy" id="31220"/>
    <lineage>
        <taxon>Eukaryota</taxon>
        <taxon>Metazoa</taxon>
        <taxon>Spiralia</taxon>
        <taxon>Lophotrochozoa</taxon>
        <taxon>Mollusca</taxon>
        <taxon>Gastropoda</taxon>
        <taxon>Caenogastropoda</taxon>
        <taxon>Littorinimorpha</taxon>
        <taxon>Littorinoidea</taxon>
        <taxon>Littorinidae</taxon>
        <taxon>Littorina</taxon>
    </lineage>
</organism>
<dbReference type="PANTHER" id="PTHR46938">
    <property type="entry name" value="DISCOIDIN-1 SUBUNIT A-RELATED-RELATED"/>
    <property type="match status" value="1"/>
</dbReference>
<proteinExistence type="predicted"/>
<dbReference type="GO" id="GO:0098609">
    <property type="term" value="P:cell-cell adhesion"/>
    <property type="evidence" value="ECO:0007669"/>
    <property type="project" value="TreeGrafter"/>
</dbReference>
<dbReference type="GO" id="GO:0098636">
    <property type="term" value="C:protein complex involved in cell adhesion"/>
    <property type="evidence" value="ECO:0007669"/>
    <property type="project" value="TreeGrafter"/>
</dbReference>
<dbReference type="GO" id="GO:0009986">
    <property type="term" value="C:cell surface"/>
    <property type="evidence" value="ECO:0007669"/>
    <property type="project" value="TreeGrafter"/>
</dbReference>
<evidence type="ECO:0000313" key="5">
    <source>
        <dbReference type="Proteomes" id="UP001374579"/>
    </source>
</evidence>
<evidence type="ECO:0000259" key="3">
    <source>
        <dbReference type="Pfam" id="PF09458"/>
    </source>
</evidence>
<evidence type="ECO:0000256" key="2">
    <source>
        <dbReference type="SAM" id="SignalP"/>
    </source>
</evidence>
<dbReference type="GO" id="GO:0070492">
    <property type="term" value="F:oligosaccharide binding"/>
    <property type="evidence" value="ECO:0007669"/>
    <property type="project" value="TreeGrafter"/>
</dbReference>
<dbReference type="AlphaFoldDB" id="A0AAN9BKI2"/>
<keyword evidence="1" id="KW-0175">Coiled coil</keyword>
<sequence length="187" mass="20528">MKSSLLLCCLLCAKLIACASIFKVQEDIGRQRRSDDVAPLQLVVNQLVNRMTKVEAEVTGLSSHVSPLQAAVSQLVARVTRVEAENAALQTELNSVKTKRCETGTQQLQPHDKPGRRHTVHINFAHPYNNVPWVAVSLREIDEGNDSNIRVGSGVSGISTTGFDAYVSEWADSHIYAVTLTWIACDM</sequence>